<name>A0A5D9CC47_9SPHN</name>
<dbReference type="Pfam" id="PF00106">
    <property type="entry name" value="adh_short"/>
    <property type="match status" value="1"/>
</dbReference>
<accession>A0A5D9CC47</accession>
<keyword evidence="3" id="KW-0175">Coiled coil</keyword>
<gene>
    <name evidence="4" type="ORF">FYJ91_01765</name>
</gene>
<evidence type="ECO:0000256" key="1">
    <source>
        <dbReference type="ARBA" id="ARBA00006484"/>
    </source>
</evidence>
<comment type="caution">
    <text evidence="4">The sequence shown here is derived from an EMBL/GenBank/DDBJ whole genome shotgun (WGS) entry which is preliminary data.</text>
</comment>
<dbReference type="InterPro" id="IPR002347">
    <property type="entry name" value="SDR_fam"/>
</dbReference>
<dbReference type="AlphaFoldDB" id="A0A5D9CC47"/>
<dbReference type="GO" id="GO:0016491">
    <property type="term" value="F:oxidoreductase activity"/>
    <property type="evidence" value="ECO:0007669"/>
    <property type="project" value="UniProtKB-KW"/>
</dbReference>
<dbReference type="InterPro" id="IPR036291">
    <property type="entry name" value="NAD(P)-bd_dom_sf"/>
</dbReference>
<dbReference type="PANTHER" id="PTHR43669">
    <property type="entry name" value="5-KETO-D-GLUCONATE 5-REDUCTASE"/>
    <property type="match status" value="1"/>
</dbReference>
<dbReference type="PRINTS" id="PR00081">
    <property type="entry name" value="GDHRDH"/>
</dbReference>
<dbReference type="PANTHER" id="PTHR43669:SF3">
    <property type="entry name" value="ALCOHOL DEHYDROGENASE, PUTATIVE (AFU_ORTHOLOGUE AFUA_3G03445)-RELATED"/>
    <property type="match status" value="1"/>
</dbReference>
<evidence type="ECO:0000256" key="2">
    <source>
        <dbReference type="ARBA" id="ARBA00023002"/>
    </source>
</evidence>
<dbReference type="CDD" id="cd05233">
    <property type="entry name" value="SDR_c"/>
    <property type="match status" value="1"/>
</dbReference>
<dbReference type="Gene3D" id="3.40.50.720">
    <property type="entry name" value="NAD(P)-binding Rossmann-like Domain"/>
    <property type="match status" value="1"/>
</dbReference>
<evidence type="ECO:0000313" key="4">
    <source>
        <dbReference type="EMBL" id="TZG28897.1"/>
    </source>
</evidence>
<sequence>MEKLEFHGRAAVITGAGSGIGRALAHEAVSRGMAVAIADVNAEGLEETAEALRQRQAKVVSQVVDVRSAEAVEAFAVACFDAFPSIAAVYANAGIIRYQDTPRLDLEKFKFTIDVNLYGVVHMLHSFVGRMMDRAEPAQFVATGSQASFVVAPEIAAYAASKHGVWALTETLNMELTKQDSPVRASMLAPPRVATGIVATTVGRVRDAQGEAAADDFFASLMPPEFVAKLTMDKTEARELYILPDMTYQGMFNDRIAPLVA</sequence>
<keyword evidence="2" id="KW-0560">Oxidoreductase</keyword>
<feature type="coiled-coil region" evidence="3">
    <location>
        <begin position="35"/>
        <end position="62"/>
    </location>
</feature>
<proteinExistence type="inferred from homology"/>
<dbReference type="Proteomes" id="UP000322077">
    <property type="component" value="Unassembled WGS sequence"/>
</dbReference>
<evidence type="ECO:0000256" key="3">
    <source>
        <dbReference type="SAM" id="Coils"/>
    </source>
</evidence>
<organism evidence="4 5">
    <name type="scientific">Sphingomonas montanisoli</name>
    <dbReference type="NCBI Taxonomy" id="2606412"/>
    <lineage>
        <taxon>Bacteria</taxon>
        <taxon>Pseudomonadati</taxon>
        <taxon>Pseudomonadota</taxon>
        <taxon>Alphaproteobacteria</taxon>
        <taxon>Sphingomonadales</taxon>
        <taxon>Sphingomonadaceae</taxon>
        <taxon>Sphingomonas</taxon>
    </lineage>
</organism>
<comment type="similarity">
    <text evidence="1">Belongs to the short-chain dehydrogenases/reductases (SDR) family.</text>
</comment>
<protein>
    <submittedName>
        <fullName evidence="4">SDR family NAD(P)-dependent oxidoreductase</fullName>
    </submittedName>
</protein>
<reference evidence="4 5" key="1">
    <citation type="submission" date="2019-08" db="EMBL/GenBank/DDBJ databases">
        <authorList>
            <person name="Wang G."/>
            <person name="Xu Z."/>
        </authorList>
    </citation>
    <scope>NUCLEOTIDE SEQUENCE [LARGE SCALE GENOMIC DNA]</scope>
    <source>
        <strain evidence="4 5">ZX</strain>
    </source>
</reference>
<dbReference type="RefSeq" id="WP_149520562.1">
    <property type="nucleotide sequence ID" value="NZ_VTOU01000001.1"/>
</dbReference>
<evidence type="ECO:0000313" key="5">
    <source>
        <dbReference type="Proteomes" id="UP000322077"/>
    </source>
</evidence>
<dbReference type="SUPFAM" id="SSF51735">
    <property type="entry name" value="NAD(P)-binding Rossmann-fold domains"/>
    <property type="match status" value="1"/>
</dbReference>
<dbReference type="EMBL" id="VTOU01000001">
    <property type="protein sequence ID" value="TZG28897.1"/>
    <property type="molecule type" value="Genomic_DNA"/>
</dbReference>
<keyword evidence="5" id="KW-1185">Reference proteome</keyword>